<organism evidence="7 8">
    <name type="scientific">Flavobacterium stagni</name>
    <dbReference type="NCBI Taxonomy" id="2506421"/>
    <lineage>
        <taxon>Bacteria</taxon>
        <taxon>Pseudomonadati</taxon>
        <taxon>Bacteroidota</taxon>
        <taxon>Flavobacteriia</taxon>
        <taxon>Flavobacteriales</taxon>
        <taxon>Flavobacteriaceae</taxon>
        <taxon>Flavobacterium</taxon>
    </lineage>
</organism>
<keyword evidence="2" id="KW-1003">Cell membrane</keyword>
<sequence length="309" mass="33942">MKFLQLIRYPNILALIGMLFVIRYGFLEQLSLYLALTPLEFILFVTAVACIAAGGYIINDVFDQEVDAINRPNRVLIGSAISEANAYYWYGGLSITGVGIGMYLSNCIGRPGFGVFFVLVVALLYVYSSSLKQMPFVGNLVIGLLTGATIILEAIFDLYPITNASNNVAMSALFGMLKYYALFAVLLTVIREIIKDAEDREGDDALGMQTLPLVLGVQKTNILVAALAVISAVLALYYCFTDLFNNSYFLIIGYLLFFTVAPLLFIAIRVLQAQTKADYAQLSKLMKFITLLGILALAVLTFNLKHHAG</sequence>
<dbReference type="InterPro" id="IPR050475">
    <property type="entry name" value="Prenyltransferase_related"/>
</dbReference>
<feature type="transmembrane region" description="Helical" evidence="6">
    <location>
        <begin position="288"/>
        <end position="304"/>
    </location>
</feature>
<accession>A0A4Q1K6X9</accession>
<evidence type="ECO:0000313" key="7">
    <source>
        <dbReference type="EMBL" id="RXR21439.1"/>
    </source>
</evidence>
<evidence type="ECO:0000256" key="3">
    <source>
        <dbReference type="ARBA" id="ARBA00022692"/>
    </source>
</evidence>
<dbReference type="InterPro" id="IPR000537">
    <property type="entry name" value="UbiA_prenyltransferase"/>
</dbReference>
<feature type="transmembrane region" description="Helical" evidence="6">
    <location>
        <begin position="168"/>
        <end position="190"/>
    </location>
</feature>
<evidence type="ECO:0000256" key="1">
    <source>
        <dbReference type="ARBA" id="ARBA00004141"/>
    </source>
</evidence>
<dbReference type="NCBIfam" id="NF009512">
    <property type="entry name" value="PRK12872.1-1"/>
    <property type="match status" value="1"/>
</dbReference>
<feature type="transmembrane region" description="Helical" evidence="6">
    <location>
        <begin position="33"/>
        <end position="58"/>
    </location>
</feature>
<dbReference type="CDD" id="cd13961">
    <property type="entry name" value="PT_UbiA_DGGGPS"/>
    <property type="match status" value="1"/>
</dbReference>
<dbReference type="PANTHER" id="PTHR42723">
    <property type="entry name" value="CHLOROPHYLL SYNTHASE"/>
    <property type="match status" value="1"/>
</dbReference>
<feature type="transmembrane region" description="Helical" evidence="6">
    <location>
        <begin position="222"/>
        <end position="240"/>
    </location>
</feature>
<evidence type="ECO:0000256" key="5">
    <source>
        <dbReference type="ARBA" id="ARBA00023136"/>
    </source>
</evidence>
<dbReference type="GO" id="GO:0016765">
    <property type="term" value="F:transferase activity, transferring alkyl or aryl (other than methyl) groups"/>
    <property type="evidence" value="ECO:0007669"/>
    <property type="project" value="InterPro"/>
</dbReference>
<keyword evidence="3 6" id="KW-0812">Transmembrane</keyword>
<dbReference type="PANTHER" id="PTHR42723:SF1">
    <property type="entry name" value="CHLOROPHYLL SYNTHASE, CHLOROPLASTIC"/>
    <property type="match status" value="1"/>
</dbReference>
<dbReference type="Gene3D" id="1.10.357.140">
    <property type="entry name" value="UbiA prenyltransferase"/>
    <property type="match status" value="1"/>
</dbReference>
<gene>
    <name evidence="7" type="ORF">EQG61_12000</name>
</gene>
<comment type="caution">
    <text evidence="7">The sequence shown here is derived from an EMBL/GenBank/DDBJ whole genome shotgun (WGS) entry which is preliminary data.</text>
</comment>
<feature type="transmembrane region" description="Helical" evidence="6">
    <location>
        <begin position="112"/>
        <end position="130"/>
    </location>
</feature>
<proteinExistence type="predicted"/>
<evidence type="ECO:0000256" key="6">
    <source>
        <dbReference type="SAM" id="Phobius"/>
    </source>
</evidence>
<keyword evidence="8" id="KW-1185">Reference proteome</keyword>
<reference evidence="8" key="1">
    <citation type="submission" date="2019-01" db="EMBL/GenBank/DDBJ databases">
        <title>Cytophagaceae bacterium strain CAR-16.</title>
        <authorList>
            <person name="Chen W.-M."/>
        </authorList>
    </citation>
    <scope>NUCLEOTIDE SEQUENCE [LARGE SCALE GENOMIC DNA]</scope>
    <source>
        <strain evidence="8">WWJ-16</strain>
    </source>
</reference>
<dbReference type="GO" id="GO:0016020">
    <property type="term" value="C:membrane"/>
    <property type="evidence" value="ECO:0007669"/>
    <property type="project" value="UniProtKB-SubCell"/>
</dbReference>
<protein>
    <submittedName>
        <fullName evidence="7">Prenyltransferase</fullName>
    </submittedName>
</protein>
<dbReference type="Pfam" id="PF01040">
    <property type="entry name" value="UbiA"/>
    <property type="match status" value="1"/>
</dbReference>
<feature type="transmembrane region" description="Helical" evidence="6">
    <location>
        <begin position="136"/>
        <end position="156"/>
    </location>
</feature>
<keyword evidence="5 6" id="KW-0472">Membrane</keyword>
<dbReference type="Proteomes" id="UP000289857">
    <property type="component" value="Unassembled WGS sequence"/>
</dbReference>
<evidence type="ECO:0000256" key="4">
    <source>
        <dbReference type="ARBA" id="ARBA00022989"/>
    </source>
</evidence>
<evidence type="ECO:0000313" key="8">
    <source>
        <dbReference type="Proteomes" id="UP000289857"/>
    </source>
</evidence>
<dbReference type="Gene3D" id="1.20.120.1780">
    <property type="entry name" value="UbiA prenyltransferase"/>
    <property type="match status" value="1"/>
</dbReference>
<name>A0A4Q1K6X9_9FLAO</name>
<dbReference type="InterPro" id="IPR044878">
    <property type="entry name" value="UbiA_sf"/>
</dbReference>
<dbReference type="EMBL" id="SBKN01000008">
    <property type="protein sequence ID" value="RXR21439.1"/>
    <property type="molecule type" value="Genomic_DNA"/>
</dbReference>
<dbReference type="OrthoDB" id="9811562at2"/>
<evidence type="ECO:0000256" key="2">
    <source>
        <dbReference type="ARBA" id="ARBA00022475"/>
    </source>
</evidence>
<feature type="transmembrane region" description="Helical" evidence="6">
    <location>
        <begin position="247"/>
        <end position="268"/>
    </location>
</feature>
<comment type="subcellular location">
    <subcellularLocation>
        <location evidence="1">Membrane</location>
        <topology evidence="1">Multi-pass membrane protein</topology>
    </subcellularLocation>
</comment>
<dbReference type="RefSeq" id="WP_129462189.1">
    <property type="nucleotide sequence ID" value="NZ_SBKN01000008.1"/>
</dbReference>
<keyword evidence="4 6" id="KW-1133">Transmembrane helix</keyword>
<feature type="transmembrane region" description="Helical" evidence="6">
    <location>
        <begin position="6"/>
        <end position="26"/>
    </location>
</feature>
<keyword evidence="7" id="KW-0808">Transferase</keyword>
<dbReference type="AlphaFoldDB" id="A0A4Q1K6X9"/>